<dbReference type="PANTHER" id="PTHR46191">
    <property type="match status" value="1"/>
</dbReference>
<sequence>MTDQTLIARIRDLSTPLEPKPTGMAPWLEPLPGIKAVLFDVYGTLLISASGDIGLSGNPPGSIDLQALLAHAGINPGINAGINAGINQERAQADPQMRHPQARLSGQDHPTSEPGRHHRNEQTPQQSPIGIQQQLRTPIGERLSAAIRTDHARARASGRLYPEVDIRAIWSTLLDAQGYQPTAQQLEWIALEYECRVNPVWPMPGLADVLDALRQRDLVLGIVSNAQFYTPLILEAFLRQPPAALGLESSCSAWSYQRREAKPSTAIFQFALDGLARAHGIRPGQVLYIGNDRRNDIWPAQRLGLKTALFAGDARSLRLREDDPELIGVNADRVITELAQVKQLIG</sequence>
<organism evidence="2 3">
    <name type="scientific">Lamprobacter modestohalophilus</name>
    <dbReference type="NCBI Taxonomy" id="1064514"/>
    <lineage>
        <taxon>Bacteria</taxon>
        <taxon>Pseudomonadati</taxon>
        <taxon>Pseudomonadota</taxon>
        <taxon>Gammaproteobacteria</taxon>
        <taxon>Chromatiales</taxon>
        <taxon>Chromatiaceae</taxon>
        <taxon>Lamprobacter</taxon>
    </lineage>
</organism>
<dbReference type="PANTHER" id="PTHR46191:SF2">
    <property type="entry name" value="HALOACID DEHALOGENASE-LIKE HYDROLASE DOMAIN-CONTAINING PROTEIN 3"/>
    <property type="match status" value="1"/>
</dbReference>
<dbReference type="InterPro" id="IPR036412">
    <property type="entry name" value="HAD-like_sf"/>
</dbReference>
<comment type="caution">
    <text evidence="2">The sequence shown here is derived from an EMBL/GenBank/DDBJ whole genome shotgun (WGS) entry which is preliminary data.</text>
</comment>
<keyword evidence="3" id="KW-1185">Reference proteome</keyword>
<gene>
    <name evidence="2" type="ORF">CKO42_13655</name>
</gene>
<evidence type="ECO:0000256" key="1">
    <source>
        <dbReference type="SAM" id="MobiDB-lite"/>
    </source>
</evidence>
<proteinExistence type="predicted"/>
<dbReference type="Pfam" id="PF00702">
    <property type="entry name" value="Hydrolase"/>
    <property type="match status" value="1"/>
</dbReference>
<dbReference type="Gene3D" id="3.40.50.1000">
    <property type="entry name" value="HAD superfamily/HAD-like"/>
    <property type="match status" value="1"/>
</dbReference>
<dbReference type="InterPro" id="IPR023214">
    <property type="entry name" value="HAD_sf"/>
</dbReference>
<dbReference type="Proteomes" id="UP001138768">
    <property type="component" value="Unassembled WGS sequence"/>
</dbReference>
<reference evidence="2 3" key="1">
    <citation type="journal article" date="2020" name="Microorganisms">
        <title>Osmotic Adaptation and Compatible Solute Biosynthesis of Phototrophic Bacteria as Revealed from Genome Analyses.</title>
        <authorList>
            <person name="Imhoff J.F."/>
            <person name="Rahn T."/>
            <person name="Kunzel S."/>
            <person name="Keller A."/>
            <person name="Neulinger S.C."/>
        </authorList>
    </citation>
    <scope>NUCLEOTIDE SEQUENCE [LARGE SCALE GENOMIC DNA]</scope>
    <source>
        <strain evidence="2 3">DSM 25653</strain>
    </source>
</reference>
<dbReference type="InterPro" id="IPR051828">
    <property type="entry name" value="HAD-like_hydrolase_domain"/>
</dbReference>
<feature type="region of interest" description="Disordered" evidence="1">
    <location>
        <begin position="90"/>
        <end position="131"/>
    </location>
</feature>
<evidence type="ECO:0000313" key="3">
    <source>
        <dbReference type="Proteomes" id="UP001138768"/>
    </source>
</evidence>
<evidence type="ECO:0008006" key="4">
    <source>
        <dbReference type="Google" id="ProtNLM"/>
    </source>
</evidence>
<feature type="compositionally biased region" description="Polar residues" evidence="1">
    <location>
        <begin position="122"/>
        <end position="131"/>
    </location>
</feature>
<dbReference type="RefSeq" id="WP_200244888.1">
    <property type="nucleotide sequence ID" value="NZ_NRRY01000021.1"/>
</dbReference>
<dbReference type="EMBL" id="NRRY01000021">
    <property type="protein sequence ID" value="MBK1619464.1"/>
    <property type="molecule type" value="Genomic_DNA"/>
</dbReference>
<name>A0A9X0W9M4_9GAMM</name>
<evidence type="ECO:0000313" key="2">
    <source>
        <dbReference type="EMBL" id="MBK1619464.1"/>
    </source>
</evidence>
<protein>
    <recommendedName>
        <fullName evidence="4">HAD family hydrolase</fullName>
    </recommendedName>
</protein>
<dbReference type="AlphaFoldDB" id="A0A9X0W9M4"/>
<accession>A0A9X0W9M4</accession>
<dbReference type="SUPFAM" id="SSF56784">
    <property type="entry name" value="HAD-like"/>
    <property type="match status" value="1"/>
</dbReference>